<name>A0A248LK82_9NEIS</name>
<proteinExistence type="predicted"/>
<evidence type="ECO:0000313" key="1">
    <source>
        <dbReference type="EMBL" id="ASJ24901.1"/>
    </source>
</evidence>
<gene>
    <name evidence="1" type="ORF">LHGZ1_2070</name>
</gene>
<protein>
    <submittedName>
        <fullName evidence="1">Uncharacterized protein</fullName>
    </submittedName>
</protein>
<evidence type="ECO:0000313" key="2">
    <source>
        <dbReference type="Proteomes" id="UP000197424"/>
    </source>
</evidence>
<sequence>MCCKFGPSIRIKASKNTKDQFQDIFYPSIVKKIYPVAITSP</sequence>
<dbReference type="EMBL" id="CP022115">
    <property type="protein sequence ID" value="ASJ24901.1"/>
    <property type="molecule type" value="Genomic_DNA"/>
</dbReference>
<organism evidence="1 2">
    <name type="scientific">Laribacter hongkongensis</name>
    <dbReference type="NCBI Taxonomy" id="168471"/>
    <lineage>
        <taxon>Bacteria</taxon>
        <taxon>Pseudomonadati</taxon>
        <taxon>Pseudomonadota</taxon>
        <taxon>Betaproteobacteria</taxon>
        <taxon>Neisseriales</taxon>
        <taxon>Aquaspirillaceae</taxon>
        <taxon>Laribacter</taxon>
    </lineage>
</organism>
<accession>A0A248LK82</accession>
<dbReference type="AlphaFoldDB" id="A0A248LK82"/>
<dbReference type="Proteomes" id="UP000197424">
    <property type="component" value="Chromosome"/>
</dbReference>
<reference evidence="2" key="1">
    <citation type="submission" date="2017-06" db="EMBL/GenBank/DDBJ databases">
        <title>Whole genome sequence of Laribacter hongkongensis LHGZ1.</title>
        <authorList>
            <person name="Chen D."/>
            <person name="Wu H."/>
            <person name="Chen J."/>
        </authorList>
    </citation>
    <scope>NUCLEOTIDE SEQUENCE [LARGE SCALE GENOMIC DNA]</scope>
    <source>
        <strain evidence="2">LHGZ1</strain>
    </source>
</reference>